<dbReference type="AlphaFoldDB" id="A0AAW1RAG7"/>
<gene>
    <name evidence="2" type="ORF">WJX72_012387</name>
</gene>
<comment type="caution">
    <text evidence="2">The sequence shown here is derived from an EMBL/GenBank/DDBJ whole genome shotgun (WGS) entry which is preliminary data.</text>
</comment>
<dbReference type="Proteomes" id="UP001489004">
    <property type="component" value="Unassembled WGS sequence"/>
</dbReference>
<organism evidence="2 3">
    <name type="scientific">[Myrmecia] bisecta</name>
    <dbReference type="NCBI Taxonomy" id="41462"/>
    <lineage>
        <taxon>Eukaryota</taxon>
        <taxon>Viridiplantae</taxon>
        <taxon>Chlorophyta</taxon>
        <taxon>core chlorophytes</taxon>
        <taxon>Trebouxiophyceae</taxon>
        <taxon>Trebouxiales</taxon>
        <taxon>Trebouxiaceae</taxon>
        <taxon>Myrmecia</taxon>
    </lineage>
</organism>
<dbReference type="GO" id="GO:0000120">
    <property type="term" value="C:RNA polymerase I transcription regulator complex"/>
    <property type="evidence" value="ECO:0007669"/>
    <property type="project" value="InterPro"/>
</dbReference>
<dbReference type="InterPro" id="IPR011990">
    <property type="entry name" value="TPR-like_helical_dom_sf"/>
</dbReference>
<dbReference type="Gene3D" id="1.25.40.10">
    <property type="entry name" value="Tetratricopeptide repeat domain"/>
    <property type="match status" value="1"/>
</dbReference>
<dbReference type="Pfam" id="PF14929">
    <property type="entry name" value="TAF1_subA"/>
    <property type="match status" value="1"/>
</dbReference>
<dbReference type="InterPro" id="IPR039495">
    <property type="entry name" value="TAF1A"/>
</dbReference>
<dbReference type="SUPFAM" id="SSF48452">
    <property type="entry name" value="TPR-like"/>
    <property type="match status" value="1"/>
</dbReference>
<name>A0AAW1RAG7_9CHLO</name>
<dbReference type="PANTHER" id="PTHR36720:SF1">
    <property type="entry name" value="TAF RNA POLYMERASE I SUBUNIT A"/>
    <property type="match status" value="1"/>
</dbReference>
<accession>A0AAW1RAG7</accession>
<protein>
    <submittedName>
        <fullName evidence="2">Uncharacterized protein</fullName>
    </submittedName>
</protein>
<dbReference type="GO" id="GO:0006360">
    <property type="term" value="P:transcription by RNA polymerase I"/>
    <property type="evidence" value="ECO:0007669"/>
    <property type="project" value="InterPro"/>
</dbReference>
<evidence type="ECO:0000313" key="2">
    <source>
        <dbReference type="EMBL" id="KAK9830545.1"/>
    </source>
</evidence>
<feature type="region of interest" description="Disordered" evidence="1">
    <location>
        <begin position="1"/>
        <end position="78"/>
    </location>
</feature>
<reference evidence="2 3" key="1">
    <citation type="journal article" date="2024" name="Nat. Commun.">
        <title>Phylogenomics reveals the evolutionary origins of lichenization in chlorophyte algae.</title>
        <authorList>
            <person name="Puginier C."/>
            <person name="Libourel C."/>
            <person name="Otte J."/>
            <person name="Skaloud P."/>
            <person name="Haon M."/>
            <person name="Grisel S."/>
            <person name="Petersen M."/>
            <person name="Berrin J.G."/>
            <person name="Delaux P.M."/>
            <person name="Dal Grande F."/>
            <person name="Keller J."/>
        </authorList>
    </citation>
    <scope>NUCLEOTIDE SEQUENCE [LARGE SCALE GENOMIC DNA]</scope>
    <source>
        <strain evidence="2 3">SAG 2043</strain>
    </source>
</reference>
<evidence type="ECO:0000256" key="1">
    <source>
        <dbReference type="SAM" id="MobiDB-lite"/>
    </source>
</evidence>
<keyword evidence="3" id="KW-1185">Reference proteome</keyword>
<evidence type="ECO:0000313" key="3">
    <source>
        <dbReference type="Proteomes" id="UP001489004"/>
    </source>
</evidence>
<proteinExistence type="predicted"/>
<sequence>MASDGPNQEGDPLADGQQSTDPEAQADLDEAGPSGQAEEAGQAEDAGPSGSGRATAPAKRAPGRLQWGRGRQGTGQWHPPLSAYGGFKLAREQHKENLQVLLRESLLQHRFRRTAAVAAAIMTCQESTRTDPAGVTRPVDWKDAGKQRFSEALIAGYEVLARAPEACSYDQLKRYLRKMQVLLHDPRDAEMATLELASLMITKGELQDAYDLLTTQLTKHAEVMQQYQRAYQCGLIRHQQWQEAMVEAARKAAGAHAASDEPLTLFKHDALLWSQSGRQAHEYWRDAETHIKEALGMQPDNSQLAYVLVEMYMAAGKASQAMEVAEALRVAAPQDADAHALWILVKQTQGGDQEDAERLLQAFLDLLRCDPATDLAIQGLLGLNDRLDLPAEQVVRGIIMHLDAVKPSSTTSAWQDLAQLLQLHAPAAAEEDADPACVQAWARIDKQVELARGWWGSYHFTAAADPDQLSMCDDDSELLLCQRAKAICAAFVCGTQHEFVGRVVQALTESGHGSLAQDVQDAAHLADDVKAAVERGSRPAVAEG</sequence>
<feature type="compositionally biased region" description="Low complexity" evidence="1">
    <location>
        <begin position="31"/>
        <end position="48"/>
    </location>
</feature>
<dbReference type="EMBL" id="JALJOR010000001">
    <property type="protein sequence ID" value="KAK9830545.1"/>
    <property type="molecule type" value="Genomic_DNA"/>
</dbReference>
<dbReference type="PANTHER" id="PTHR36720">
    <property type="entry name" value="TAF RNA POLYMERASE I SUBUNIT A"/>
    <property type="match status" value="1"/>
</dbReference>